<dbReference type="SUPFAM" id="SSF53067">
    <property type="entry name" value="Actin-like ATPase domain"/>
    <property type="match status" value="1"/>
</dbReference>
<comment type="caution">
    <text evidence="1">The sequence shown here is derived from an EMBL/GenBank/DDBJ whole genome shotgun (WGS) entry which is preliminary data.</text>
</comment>
<evidence type="ECO:0000313" key="2">
    <source>
        <dbReference type="Proteomes" id="UP001287356"/>
    </source>
</evidence>
<dbReference type="PANTHER" id="PTHR42749:SF1">
    <property type="entry name" value="CELL SHAPE-DETERMINING PROTEIN MREB"/>
    <property type="match status" value="1"/>
</dbReference>
<dbReference type="Proteomes" id="UP001287356">
    <property type="component" value="Unassembled WGS sequence"/>
</dbReference>
<dbReference type="AlphaFoldDB" id="A0AAE0N106"/>
<dbReference type="InterPro" id="IPR043129">
    <property type="entry name" value="ATPase_NBD"/>
</dbReference>
<reference evidence="1" key="2">
    <citation type="submission" date="2023-06" db="EMBL/GenBank/DDBJ databases">
        <authorList>
            <consortium name="Lawrence Berkeley National Laboratory"/>
            <person name="Haridas S."/>
            <person name="Hensen N."/>
            <person name="Bonometti L."/>
            <person name="Westerberg I."/>
            <person name="Brannstrom I.O."/>
            <person name="Guillou S."/>
            <person name="Cros-Aarteil S."/>
            <person name="Calhoun S."/>
            <person name="Kuo A."/>
            <person name="Mondo S."/>
            <person name="Pangilinan J."/>
            <person name="Riley R."/>
            <person name="Labutti K."/>
            <person name="Andreopoulos B."/>
            <person name="Lipzen A."/>
            <person name="Chen C."/>
            <person name="Yanf M."/>
            <person name="Daum C."/>
            <person name="Ng V."/>
            <person name="Clum A."/>
            <person name="Steindorff A."/>
            <person name="Ohm R."/>
            <person name="Martin F."/>
            <person name="Silar P."/>
            <person name="Natvig D."/>
            <person name="Lalanne C."/>
            <person name="Gautier V."/>
            <person name="Ament-Velasquez S.L."/>
            <person name="Kruys A."/>
            <person name="Hutchinson M.I."/>
            <person name="Powell A.J."/>
            <person name="Barry K."/>
            <person name="Miller A.N."/>
            <person name="Grigoriev I.V."/>
            <person name="Debuchy R."/>
            <person name="Gladieux P."/>
            <person name="Thoren M.H."/>
            <person name="Johannesson H."/>
        </authorList>
    </citation>
    <scope>NUCLEOTIDE SEQUENCE</scope>
    <source>
        <strain evidence="1">CBS 958.72</strain>
    </source>
</reference>
<dbReference type="CDD" id="cd10170">
    <property type="entry name" value="ASKHA_NBD_HSP70"/>
    <property type="match status" value="1"/>
</dbReference>
<organism evidence="1 2">
    <name type="scientific">Lasiosphaeria ovina</name>
    <dbReference type="NCBI Taxonomy" id="92902"/>
    <lineage>
        <taxon>Eukaryota</taxon>
        <taxon>Fungi</taxon>
        <taxon>Dikarya</taxon>
        <taxon>Ascomycota</taxon>
        <taxon>Pezizomycotina</taxon>
        <taxon>Sordariomycetes</taxon>
        <taxon>Sordariomycetidae</taxon>
        <taxon>Sordariales</taxon>
        <taxon>Lasiosphaeriaceae</taxon>
        <taxon>Lasiosphaeria</taxon>
    </lineage>
</organism>
<name>A0AAE0N106_9PEZI</name>
<protein>
    <submittedName>
        <fullName evidence="1">Uncharacterized protein</fullName>
    </submittedName>
</protein>
<gene>
    <name evidence="1" type="ORF">B0T24DRAFT_722652</name>
</gene>
<dbReference type="EMBL" id="JAULSN010000007">
    <property type="protein sequence ID" value="KAK3366702.1"/>
    <property type="molecule type" value="Genomic_DNA"/>
</dbReference>
<accession>A0AAE0N106</accession>
<keyword evidence="2" id="KW-1185">Reference proteome</keyword>
<reference evidence="1" key="1">
    <citation type="journal article" date="2023" name="Mol. Phylogenet. Evol.">
        <title>Genome-scale phylogeny and comparative genomics of the fungal order Sordariales.</title>
        <authorList>
            <person name="Hensen N."/>
            <person name="Bonometti L."/>
            <person name="Westerberg I."/>
            <person name="Brannstrom I.O."/>
            <person name="Guillou S."/>
            <person name="Cros-Aarteil S."/>
            <person name="Calhoun S."/>
            <person name="Haridas S."/>
            <person name="Kuo A."/>
            <person name="Mondo S."/>
            <person name="Pangilinan J."/>
            <person name="Riley R."/>
            <person name="LaButti K."/>
            <person name="Andreopoulos B."/>
            <person name="Lipzen A."/>
            <person name="Chen C."/>
            <person name="Yan M."/>
            <person name="Daum C."/>
            <person name="Ng V."/>
            <person name="Clum A."/>
            <person name="Steindorff A."/>
            <person name="Ohm R.A."/>
            <person name="Martin F."/>
            <person name="Silar P."/>
            <person name="Natvig D.O."/>
            <person name="Lalanne C."/>
            <person name="Gautier V."/>
            <person name="Ament-Velasquez S.L."/>
            <person name="Kruys A."/>
            <person name="Hutchinson M.I."/>
            <person name="Powell A.J."/>
            <person name="Barry K."/>
            <person name="Miller A.N."/>
            <person name="Grigoriev I.V."/>
            <person name="Debuchy R."/>
            <person name="Gladieux P."/>
            <person name="Hiltunen Thoren M."/>
            <person name="Johannesson H."/>
        </authorList>
    </citation>
    <scope>NUCLEOTIDE SEQUENCE</scope>
    <source>
        <strain evidence="1">CBS 958.72</strain>
    </source>
</reference>
<proteinExistence type="predicted"/>
<dbReference type="Gene3D" id="3.90.640.10">
    <property type="entry name" value="Actin, Chain A, domain 4"/>
    <property type="match status" value="1"/>
</dbReference>
<evidence type="ECO:0000313" key="1">
    <source>
        <dbReference type="EMBL" id="KAK3366702.1"/>
    </source>
</evidence>
<dbReference type="Gene3D" id="3.30.420.40">
    <property type="match status" value="2"/>
</dbReference>
<sequence>MEPIQFFVGVDFGLSFSAVSATTLQNGLTHFSSILPFRFLDASDDNTGHHVATALVMDSDGTAILQSNHSEPGSLNWFKLGLLHRDEQPRGEFASSIFEEASRAWAHMAVKDMTCIFLRALLRQPLQKLRNSVPLVDQAQIRFNLAFTFPASWGHDDRKRMKEAVEAINIQALVPGSQISTSYLSEQEAAFLSLLNHPIAEKFQGGELVVVCDGGGWTLDTASYVMCPFVGGLPSVRECGKARSVAKGAFFLQDAADRLLREGIEAITGNRNWLDNAPEKPYIAARLQEIVLRYRGNAKSNVRFRIQFDSKTRDILISRNRLDNLFKTQVEQIMASIDAALQIATSAYEHQYRVSTMSINVALTGGLSCNPYIRAAVAAGMKEQHGGSVNFILPDGDEGRLAVANGAAIHAGLDIIRNRNVANILVERTSPAHFFVKCRGAGNITLAMEGQPIQTHHTIFQIPDMSLATEVILGRRSLVVHCATGNIEGKYVTFTWASYPALQNQKLSLKFCPDREFGYLTIELLVDGEARPDLVVTENHFGS</sequence>
<dbReference type="PANTHER" id="PTHR42749">
    <property type="entry name" value="CELL SHAPE-DETERMINING PROTEIN MREB"/>
    <property type="match status" value="1"/>
</dbReference>